<protein>
    <recommendedName>
        <fullName evidence="3">Legume lectin domain-containing protein</fullName>
    </recommendedName>
</protein>
<dbReference type="Gene3D" id="2.120.10.80">
    <property type="entry name" value="Kelch-type beta propeller"/>
    <property type="match status" value="2"/>
</dbReference>
<dbReference type="STRING" id="1895771.BGO89_10140"/>
<dbReference type="SUPFAM" id="SSF117281">
    <property type="entry name" value="Kelch motif"/>
    <property type="match status" value="2"/>
</dbReference>
<proteinExistence type="predicted"/>
<dbReference type="CDD" id="cd01951">
    <property type="entry name" value="lectin_L-type"/>
    <property type="match status" value="1"/>
</dbReference>
<dbReference type="InterPro" id="IPR015915">
    <property type="entry name" value="Kelch-typ_b-propeller"/>
</dbReference>
<name>A0A1M3KWX5_9BACT</name>
<accession>A0A1M3KWX5</accession>
<dbReference type="EMBL" id="MKVH01000024">
    <property type="protein sequence ID" value="OJX56877.1"/>
    <property type="molecule type" value="Genomic_DNA"/>
</dbReference>
<organism evidence="1 2">
    <name type="scientific">Candidatus Kapaibacterium thiocyanatum</name>
    <dbReference type="NCBI Taxonomy" id="1895771"/>
    <lineage>
        <taxon>Bacteria</taxon>
        <taxon>Pseudomonadati</taxon>
        <taxon>Candidatus Kapaibacteriota</taxon>
        <taxon>Candidatus Kapaibacteriia</taxon>
        <taxon>Candidatus Kapaibacteriales</taxon>
        <taxon>Candidatus Kapaibacteriaceae</taxon>
        <taxon>Candidatus Kapaibacterium</taxon>
    </lineage>
</organism>
<sequence>MHIGHGKVLVIGGIGPSRDRNCEIIDVNTGHVELAKPMLRNRHTHTALFDKDSNIIVIGGYDNGASVDEVERYDRTTGTWSVIGSLLVGRAQHAAYWLDDDRILVVGGRDESIVPMALAEIFTVSTGKSVRIRSHPFPMSTPVTVRGRTGQWAVVGGRGGQKNSYRERYGYSYVDSAWTRTMALNDSVCYPATTQLWDGRALICGGAYQEEPFVTSDRAYVFDGTQVHEIGRMTDGRQWAGVAQISPSRAVVAGGNATNVVVLSSSDWIDLDAGSIRPGPSMKGPRVFHGTVSVPTAYGLDGVPTNAVALVIGGRDERDSLLSTIEILARTCSDSIDAIRDDAVRMAGSTKTMDDDGVLLTDAIPFSAGAIWRTTKVSTGLGFTVSFRFRMMEGHDGDLPDGSLPGADGIVFVVQNDGPAQVGKVGEGIGYDGTPKALAVEFDTYLNPAYSDPDGNHIAVQTGGLGPCRAEHVAPYNLGITTKVVAIVPDGRIYHGRIDYHGRTLKIYLDTTGRFDWPALVVNDVDLAPLLGLDPSTTAWIGFTSATGKSVERHELLSWTLDGCSGLATSVADGVVSPVPKELTGSTVIVPMPSQNRGRLYTEVVFGDNTVIVLEDAAGRALGTVHVRGGELRQGFELPFHPAAGSYLVRITDGMHSASVPWIVLK</sequence>
<dbReference type="AlphaFoldDB" id="A0A1M3KWX5"/>
<dbReference type="Pfam" id="PF18483">
    <property type="entry name" value="Lectin_L-type_dom"/>
    <property type="match status" value="1"/>
</dbReference>
<evidence type="ECO:0008006" key="3">
    <source>
        <dbReference type="Google" id="ProtNLM"/>
    </source>
</evidence>
<comment type="caution">
    <text evidence="1">The sequence shown here is derived from an EMBL/GenBank/DDBJ whole genome shotgun (WGS) entry which is preliminary data.</text>
</comment>
<dbReference type="Pfam" id="PF01344">
    <property type="entry name" value="Kelch_1"/>
    <property type="match status" value="1"/>
</dbReference>
<gene>
    <name evidence="1" type="ORF">BGO89_10140</name>
</gene>
<dbReference type="PANTHER" id="PTHR32401">
    <property type="entry name" value="CONCANAVALIN A-LIKE LECTIN FAMILY PROTEIN"/>
    <property type="match status" value="1"/>
</dbReference>
<evidence type="ECO:0000313" key="2">
    <source>
        <dbReference type="Proteomes" id="UP000184233"/>
    </source>
</evidence>
<dbReference type="PROSITE" id="PS00307">
    <property type="entry name" value="LECTIN_LEGUME_BETA"/>
    <property type="match status" value="1"/>
</dbReference>
<dbReference type="InterPro" id="IPR019825">
    <property type="entry name" value="Lectin_legB_Mn/Ca_BS"/>
</dbReference>
<dbReference type="SUPFAM" id="SSF49899">
    <property type="entry name" value="Concanavalin A-like lectins/glucanases"/>
    <property type="match status" value="1"/>
</dbReference>
<dbReference type="InterPro" id="IPR056573">
    <property type="entry name" value="Lectin_L-type_dom"/>
</dbReference>
<dbReference type="Gene3D" id="2.60.120.200">
    <property type="match status" value="1"/>
</dbReference>
<dbReference type="InterPro" id="IPR050258">
    <property type="entry name" value="Leguminous_Lectin"/>
</dbReference>
<dbReference type="InterPro" id="IPR006652">
    <property type="entry name" value="Kelch_1"/>
</dbReference>
<dbReference type="InterPro" id="IPR013320">
    <property type="entry name" value="ConA-like_dom_sf"/>
</dbReference>
<dbReference type="PANTHER" id="PTHR32401:SF48">
    <property type="entry name" value="LEGUME LECTIN DOMAIN-CONTAINING PROTEIN"/>
    <property type="match status" value="1"/>
</dbReference>
<reference evidence="1 2" key="1">
    <citation type="submission" date="2016-09" db="EMBL/GenBank/DDBJ databases">
        <title>Genome-resolved meta-omics ties microbial dynamics to process performance in biotechnology for thiocyanate degradation.</title>
        <authorList>
            <person name="Kantor R.S."/>
            <person name="Huddy R.J."/>
            <person name="Iyer R."/>
            <person name="Thomas B.C."/>
            <person name="Brown C.T."/>
            <person name="Anantharaman K."/>
            <person name="Tringe S."/>
            <person name="Hettich R.L."/>
            <person name="Harrison S.T."/>
            <person name="Banfield J.F."/>
        </authorList>
    </citation>
    <scope>NUCLEOTIDE SEQUENCE [LARGE SCALE GENOMIC DNA]</scope>
    <source>
        <strain evidence="1">59-99</strain>
    </source>
</reference>
<dbReference type="SMART" id="SM00612">
    <property type="entry name" value="Kelch"/>
    <property type="match status" value="3"/>
</dbReference>
<evidence type="ECO:0000313" key="1">
    <source>
        <dbReference type="EMBL" id="OJX56877.1"/>
    </source>
</evidence>
<dbReference type="Proteomes" id="UP000184233">
    <property type="component" value="Unassembled WGS sequence"/>
</dbReference>